<reference evidence="2 3" key="1">
    <citation type="submission" date="2019-06" db="EMBL/GenBank/DDBJ databases">
        <title>Sequencing the genomes of 1000 actinobacteria strains.</title>
        <authorList>
            <person name="Klenk H.-P."/>
        </authorList>
    </citation>
    <scope>NUCLEOTIDE SEQUENCE [LARGE SCALE GENOMIC DNA]</scope>
    <source>
        <strain evidence="2 3">DSM 45671</strain>
    </source>
</reference>
<evidence type="ECO:0000313" key="3">
    <source>
        <dbReference type="Proteomes" id="UP000321261"/>
    </source>
</evidence>
<keyword evidence="3" id="KW-1185">Reference proteome</keyword>
<proteinExistence type="predicted"/>
<dbReference type="RefSeq" id="WP_147258455.1">
    <property type="nucleotide sequence ID" value="NZ_VIWU01000001.1"/>
</dbReference>
<comment type="caution">
    <text evidence="2">The sequence shown here is derived from an EMBL/GenBank/DDBJ whole genome shotgun (WGS) entry which is preliminary data.</text>
</comment>
<feature type="domain" description="Phosphodiester glycosidase" evidence="1">
    <location>
        <begin position="218"/>
        <end position="391"/>
    </location>
</feature>
<dbReference type="Pfam" id="PF09992">
    <property type="entry name" value="NAGPA"/>
    <property type="match status" value="1"/>
</dbReference>
<sequence length="441" mass="45190">MTAVLAAVLAFGTGIGEPPPGHGAERALAELGARTQLAPGVTHRALSTTAAAGQVLGDLVEADLSDPTVHADLLMPGAIAASRPLAEMADRSGATAAINGDFFDIGRTDAPAGPAVADGRPLKAAVPPGRRMGPVVPGAEIDSVFTVGTDRVARVDRLRLEATASGPSGTHEVVALNQYAVPVDGIAIFTPAWGVGDRARTLCGTDADRDAPCAVEQAEVLVSDGVVVEVGRPRGGRIPDGDLALTGREKGAAAVRSLRVGDRVDIEYELVPESGHWPELAVGGSPIMFDGAPVRGLDDRERAPRSAVGISGEGRHMWLLTLDGRQSDSVGATLHELAQLLRELGVQDAVNLDGGGSSTLVFRDPGATAVSIVNDPSGPSPRFVPNGIGIYTGSSELASRPAGYWSLTRGGGERGCPWECRAERELIGAGPGGSKRVGPSP</sequence>
<dbReference type="PANTHER" id="PTHR40446:SF2">
    <property type="entry name" value="N-ACETYLGLUCOSAMINE-1-PHOSPHODIESTER ALPHA-N-ACETYLGLUCOSAMINIDASE"/>
    <property type="match status" value="1"/>
</dbReference>
<protein>
    <submittedName>
        <fullName evidence="2">Uncharacterized protein DUF2233</fullName>
    </submittedName>
</protein>
<evidence type="ECO:0000259" key="1">
    <source>
        <dbReference type="Pfam" id="PF09992"/>
    </source>
</evidence>
<dbReference type="InterPro" id="IPR018711">
    <property type="entry name" value="NAGPA"/>
</dbReference>
<name>A0A561SXQ6_9PSEU</name>
<dbReference type="OrthoDB" id="9809781at2"/>
<organism evidence="2 3">
    <name type="scientific">Pseudonocardia hierapolitana</name>
    <dbReference type="NCBI Taxonomy" id="1128676"/>
    <lineage>
        <taxon>Bacteria</taxon>
        <taxon>Bacillati</taxon>
        <taxon>Actinomycetota</taxon>
        <taxon>Actinomycetes</taxon>
        <taxon>Pseudonocardiales</taxon>
        <taxon>Pseudonocardiaceae</taxon>
        <taxon>Pseudonocardia</taxon>
    </lineage>
</organism>
<dbReference type="EMBL" id="VIWU01000001">
    <property type="protein sequence ID" value="TWF79631.1"/>
    <property type="molecule type" value="Genomic_DNA"/>
</dbReference>
<dbReference type="PANTHER" id="PTHR40446">
    <property type="entry name" value="N-ACETYLGLUCOSAMINE-1-PHOSPHODIESTER ALPHA-N-ACETYLGLUCOSAMINIDASE"/>
    <property type="match status" value="1"/>
</dbReference>
<gene>
    <name evidence="2" type="ORF">FHX44_115565</name>
</gene>
<evidence type="ECO:0000313" key="2">
    <source>
        <dbReference type="EMBL" id="TWF79631.1"/>
    </source>
</evidence>
<dbReference type="AlphaFoldDB" id="A0A561SXQ6"/>
<accession>A0A561SXQ6</accession>
<dbReference type="Proteomes" id="UP000321261">
    <property type="component" value="Unassembled WGS sequence"/>
</dbReference>